<dbReference type="PANTHER" id="PTHR33984:SF11">
    <property type="match status" value="1"/>
</dbReference>
<proteinExistence type="predicted"/>
<accession>A0AAV1XM77</accession>
<gene>
    <name evidence="2" type="ORF">LLUT_LOCUS23182</name>
</gene>
<name>A0AAV1XM77_LUPLU</name>
<keyword evidence="3" id="KW-1185">Reference proteome</keyword>
<feature type="region of interest" description="Disordered" evidence="1">
    <location>
        <begin position="429"/>
        <end position="451"/>
    </location>
</feature>
<sequence>MTMDKASQSSSDSPTRDNKVVSIECLKGSSKADEWSGDMLQTGDIVEELRLGSSINSIIRFKSPFKNGKSGVQKILNDAFKKKETSIVVRVRRGIDEFSEMQGCIVPNDGRKNFVLRSIIDPNYVVGFLDRNEAQCFDLQASRTTRMVNELTRTRLQDGYVSYPWERRMQEMLAVPNSSNFLSILLLPKASDRVASRYNDLEDTQARANAWLNAGQASGVPIVFMNIQTESLLTKISGETASSTVNAGSLSDLSNVANASLYGFEDYHGIDIGVVRAVRLWYAPIGGEFSIEIKLKEDDAKLGFAISRTEEGFIFISSVINQENVPATRSGLCNLYKLATDTSRLLVVSRVSNQKVLPWMVSSTGAIRCYDTVSLSQKLSLHRHTKVPILLHVFLWESALASSSGGSSRFRTVSSPVLRLPSEVQMGHHPNESHVLPLPPDASDSSDHITELSQSRLQRDTAGELSFRFHDFSLSNNWV</sequence>
<organism evidence="2 3">
    <name type="scientific">Lupinus luteus</name>
    <name type="common">European yellow lupine</name>
    <dbReference type="NCBI Taxonomy" id="3873"/>
    <lineage>
        <taxon>Eukaryota</taxon>
        <taxon>Viridiplantae</taxon>
        <taxon>Streptophyta</taxon>
        <taxon>Embryophyta</taxon>
        <taxon>Tracheophyta</taxon>
        <taxon>Spermatophyta</taxon>
        <taxon>Magnoliopsida</taxon>
        <taxon>eudicotyledons</taxon>
        <taxon>Gunneridae</taxon>
        <taxon>Pentapetalae</taxon>
        <taxon>rosids</taxon>
        <taxon>fabids</taxon>
        <taxon>Fabales</taxon>
        <taxon>Fabaceae</taxon>
        <taxon>Papilionoideae</taxon>
        <taxon>50 kb inversion clade</taxon>
        <taxon>genistoids sensu lato</taxon>
        <taxon>core genistoids</taxon>
        <taxon>Genisteae</taxon>
        <taxon>Lupinus</taxon>
    </lineage>
</organism>
<dbReference type="Proteomes" id="UP001497480">
    <property type="component" value="Unassembled WGS sequence"/>
</dbReference>
<dbReference type="EMBL" id="CAXHTB010000016">
    <property type="protein sequence ID" value="CAL0322122.1"/>
    <property type="molecule type" value="Genomic_DNA"/>
</dbReference>
<evidence type="ECO:0000256" key="1">
    <source>
        <dbReference type="SAM" id="MobiDB-lite"/>
    </source>
</evidence>
<dbReference type="AlphaFoldDB" id="A0AAV1XM77"/>
<protein>
    <submittedName>
        <fullName evidence="2">Uncharacterized protein</fullName>
    </submittedName>
</protein>
<evidence type="ECO:0000313" key="2">
    <source>
        <dbReference type="EMBL" id="CAL0322122.1"/>
    </source>
</evidence>
<dbReference type="PANTHER" id="PTHR33984">
    <property type="entry name" value="OS02G0717600 PROTEIN"/>
    <property type="match status" value="1"/>
</dbReference>
<reference evidence="2 3" key="1">
    <citation type="submission" date="2024-03" db="EMBL/GenBank/DDBJ databases">
        <authorList>
            <person name="Martinez-Hernandez J."/>
        </authorList>
    </citation>
    <scope>NUCLEOTIDE SEQUENCE [LARGE SCALE GENOMIC DNA]</scope>
</reference>
<comment type="caution">
    <text evidence="2">The sequence shown here is derived from an EMBL/GenBank/DDBJ whole genome shotgun (WGS) entry which is preliminary data.</text>
</comment>
<evidence type="ECO:0000313" key="3">
    <source>
        <dbReference type="Proteomes" id="UP001497480"/>
    </source>
</evidence>